<evidence type="ECO:0000313" key="3">
    <source>
        <dbReference type="Proteomes" id="UP000187203"/>
    </source>
</evidence>
<comment type="caution">
    <text evidence="2">The sequence shown here is derived from an EMBL/GenBank/DDBJ whole genome shotgun (WGS) entry which is preliminary data.</text>
</comment>
<reference evidence="3" key="1">
    <citation type="submission" date="2013-09" db="EMBL/GenBank/DDBJ databases">
        <title>Corchorus olitorius genome sequencing.</title>
        <authorList>
            <person name="Alam M."/>
            <person name="Haque M.S."/>
            <person name="Islam M.S."/>
            <person name="Emdad E.M."/>
            <person name="Islam M.M."/>
            <person name="Ahmed B."/>
            <person name="Halim A."/>
            <person name="Hossen Q.M.M."/>
            <person name="Hossain M.Z."/>
            <person name="Ahmed R."/>
            <person name="Khan M.M."/>
            <person name="Islam R."/>
            <person name="Rashid M.M."/>
            <person name="Khan S.A."/>
            <person name="Rahman M.S."/>
            <person name="Alam M."/>
            <person name="Yahiya A.S."/>
            <person name="Khan M.S."/>
            <person name="Azam M.S."/>
            <person name="Haque T."/>
            <person name="Lashkar M.Z.H."/>
            <person name="Akhand A.I."/>
            <person name="Morshed G."/>
            <person name="Roy S."/>
            <person name="Uddin K.S."/>
            <person name="Rabeya T."/>
            <person name="Hossain A.S."/>
            <person name="Chowdhury A."/>
            <person name="Snigdha A.R."/>
            <person name="Mortoza M.S."/>
            <person name="Matin S.A."/>
            <person name="Hoque S.M.E."/>
            <person name="Islam M.K."/>
            <person name="Roy D.K."/>
            <person name="Haider R."/>
            <person name="Moosa M.M."/>
            <person name="Elias S.M."/>
            <person name="Hasan A.M."/>
            <person name="Jahan S."/>
            <person name="Shafiuddin M."/>
            <person name="Mahmood N."/>
            <person name="Shommy N.S."/>
        </authorList>
    </citation>
    <scope>NUCLEOTIDE SEQUENCE [LARGE SCALE GENOMIC DNA]</scope>
    <source>
        <strain evidence="3">cv. O-4</strain>
    </source>
</reference>
<proteinExistence type="predicted"/>
<dbReference type="EMBL" id="AWUE01009423">
    <property type="protein sequence ID" value="OMP12402.1"/>
    <property type="molecule type" value="Genomic_DNA"/>
</dbReference>
<name>A0A1R3KZ97_9ROSI</name>
<dbReference type="AlphaFoldDB" id="A0A1R3KZ97"/>
<organism evidence="2 3">
    <name type="scientific">Corchorus olitorius</name>
    <dbReference type="NCBI Taxonomy" id="93759"/>
    <lineage>
        <taxon>Eukaryota</taxon>
        <taxon>Viridiplantae</taxon>
        <taxon>Streptophyta</taxon>
        <taxon>Embryophyta</taxon>
        <taxon>Tracheophyta</taxon>
        <taxon>Spermatophyta</taxon>
        <taxon>Magnoliopsida</taxon>
        <taxon>eudicotyledons</taxon>
        <taxon>Gunneridae</taxon>
        <taxon>Pentapetalae</taxon>
        <taxon>rosids</taxon>
        <taxon>malvids</taxon>
        <taxon>Malvales</taxon>
        <taxon>Malvaceae</taxon>
        <taxon>Grewioideae</taxon>
        <taxon>Apeibeae</taxon>
        <taxon>Corchorus</taxon>
    </lineage>
</organism>
<feature type="region of interest" description="Disordered" evidence="1">
    <location>
        <begin position="49"/>
        <end position="68"/>
    </location>
</feature>
<dbReference type="Proteomes" id="UP000187203">
    <property type="component" value="Unassembled WGS sequence"/>
</dbReference>
<evidence type="ECO:0000313" key="2">
    <source>
        <dbReference type="EMBL" id="OMP12402.1"/>
    </source>
</evidence>
<protein>
    <submittedName>
        <fullName evidence="2">Uncharacterized protein</fullName>
    </submittedName>
</protein>
<gene>
    <name evidence="2" type="ORF">COLO4_03251</name>
</gene>
<sequence>MGIKNERLWKWLKGGINDDASTASSRGFSYMINDLEFVFIGFRILKSKGRRQSQECPSPYVESTSSPSDYSFSPYRCIRAQDQQRSHVGMAFFGLQLASRSRLAADD</sequence>
<evidence type="ECO:0000256" key="1">
    <source>
        <dbReference type="SAM" id="MobiDB-lite"/>
    </source>
</evidence>
<keyword evidence="3" id="KW-1185">Reference proteome</keyword>
<accession>A0A1R3KZ97</accession>